<dbReference type="InterPro" id="IPR011009">
    <property type="entry name" value="Kinase-like_dom_sf"/>
</dbReference>
<comment type="similarity">
    <text evidence="5">Belongs to the protein kinase superfamily. STE Ser/Thr protein kinase family. MAP kinase kinase subfamily.</text>
</comment>
<evidence type="ECO:0000256" key="4">
    <source>
        <dbReference type="ARBA" id="ARBA00022840"/>
    </source>
</evidence>
<dbReference type="PANTHER" id="PTHR48013">
    <property type="entry name" value="DUAL SPECIFICITY MITOGEN-ACTIVATED PROTEIN KINASE KINASE 5-RELATED"/>
    <property type="match status" value="1"/>
</dbReference>
<dbReference type="PANTHER" id="PTHR48013:SF9">
    <property type="entry name" value="DUAL SPECIFICITY MITOGEN-ACTIVATED PROTEIN KINASE KINASE 5"/>
    <property type="match status" value="1"/>
</dbReference>
<evidence type="ECO:0000313" key="12">
    <source>
        <dbReference type="Proteomes" id="UP000075714"/>
    </source>
</evidence>
<name>A0A150H099_GONPE</name>
<keyword evidence="3" id="KW-0418">Kinase</keyword>
<keyword evidence="1" id="KW-0808">Transferase</keyword>
<dbReference type="Gene3D" id="1.10.510.10">
    <property type="entry name" value="Transferase(Phosphotransferase) domain 1"/>
    <property type="match status" value="1"/>
</dbReference>
<gene>
    <name evidence="11" type="ORF">GPECTOR_3g155</name>
</gene>
<comment type="catalytic activity">
    <reaction evidence="9">
        <text>L-tyrosyl-[protein] + ATP = O-phospho-L-tyrosyl-[protein] + ADP + H(+)</text>
        <dbReference type="Rhea" id="RHEA:10596"/>
        <dbReference type="Rhea" id="RHEA-COMP:10136"/>
        <dbReference type="Rhea" id="RHEA-COMP:20101"/>
        <dbReference type="ChEBI" id="CHEBI:15378"/>
        <dbReference type="ChEBI" id="CHEBI:30616"/>
        <dbReference type="ChEBI" id="CHEBI:46858"/>
        <dbReference type="ChEBI" id="CHEBI:61978"/>
        <dbReference type="ChEBI" id="CHEBI:456216"/>
        <dbReference type="EC" id="2.7.12.2"/>
    </reaction>
</comment>
<dbReference type="EMBL" id="LSYV01000004">
    <property type="protein sequence ID" value="KXZ54990.1"/>
    <property type="molecule type" value="Genomic_DNA"/>
</dbReference>
<comment type="catalytic activity">
    <reaction evidence="7">
        <text>L-seryl-[protein] + ATP = O-phospho-L-seryl-[protein] + ADP + H(+)</text>
        <dbReference type="Rhea" id="RHEA:17989"/>
        <dbReference type="Rhea" id="RHEA-COMP:9863"/>
        <dbReference type="Rhea" id="RHEA-COMP:11604"/>
        <dbReference type="ChEBI" id="CHEBI:15378"/>
        <dbReference type="ChEBI" id="CHEBI:29999"/>
        <dbReference type="ChEBI" id="CHEBI:30616"/>
        <dbReference type="ChEBI" id="CHEBI:83421"/>
        <dbReference type="ChEBI" id="CHEBI:456216"/>
        <dbReference type="EC" id="2.7.12.2"/>
    </reaction>
</comment>
<evidence type="ECO:0000259" key="10">
    <source>
        <dbReference type="PROSITE" id="PS50011"/>
    </source>
</evidence>
<keyword evidence="4" id="KW-0067">ATP-binding</keyword>
<organism evidence="11 12">
    <name type="scientific">Gonium pectorale</name>
    <name type="common">Green alga</name>
    <dbReference type="NCBI Taxonomy" id="33097"/>
    <lineage>
        <taxon>Eukaryota</taxon>
        <taxon>Viridiplantae</taxon>
        <taxon>Chlorophyta</taxon>
        <taxon>core chlorophytes</taxon>
        <taxon>Chlorophyceae</taxon>
        <taxon>CS clade</taxon>
        <taxon>Chlamydomonadales</taxon>
        <taxon>Volvocaceae</taxon>
        <taxon>Gonium</taxon>
    </lineage>
</organism>
<dbReference type="PROSITE" id="PS00108">
    <property type="entry name" value="PROTEIN_KINASE_ST"/>
    <property type="match status" value="1"/>
</dbReference>
<dbReference type="InterPro" id="IPR008271">
    <property type="entry name" value="Ser/Thr_kinase_AS"/>
</dbReference>
<dbReference type="Gene3D" id="3.30.200.20">
    <property type="entry name" value="Phosphorylase Kinase, domain 1"/>
    <property type="match status" value="1"/>
</dbReference>
<reference evidence="12" key="1">
    <citation type="journal article" date="2016" name="Nat. Commun.">
        <title>The Gonium pectorale genome demonstrates co-option of cell cycle regulation during the evolution of multicellularity.</title>
        <authorList>
            <person name="Hanschen E.R."/>
            <person name="Marriage T.N."/>
            <person name="Ferris P.J."/>
            <person name="Hamaji T."/>
            <person name="Toyoda A."/>
            <person name="Fujiyama A."/>
            <person name="Neme R."/>
            <person name="Noguchi H."/>
            <person name="Minakuchi Y."/>
            <person name="Suzuki M."/>
            <person name="Kawai-Toyooka H."/>
            <person name="Smith D.R."/>
            <person name="Sparks H."/>
            <person name="Anderson J."/>
            <person name="Bakaric R."/>
            <person name="Luria V."/>
            <person name="Karger A."/>
            <person name="Kirschner M.W."/>
            <person name="Durand P.M."/>
            <person name="Michod R.E."/>
            <person name="Nozaki H."/>
            <person name="Olson B.J."/>
        </authorList>
    </citation>
    <scope>NUCLEOTIDE SEQUENCE [LARGE SCALE GENOMIC DNA]</scope>
    <source>
        <strain evidence="12">NIES-2863</strain>
    </source>
</reference>
<protein>
    <recommendedName>
        <fullName evidence="6">mitogen-activated protein kinase kinase</fullName>
        <ecNumber evidence="6">2.7.12.2</ecNumber>
    </recommendedName>
</protein>
<keyword evidence="2" id="KW-0547">Nucleotide-binding</keyword>
<sequence length="281" mass="29978">MSFLDATVLQSARFVKELGRGAFGSVDLVEVATPDGSVYAARKTLLVKGGAKRQLTDALTRELRGTFSACRASPFATSLLGISIGAAGHCMYTEFAEGGSLRAHLKRGFVRLPSASEVPQLQMPVSELQKLAFSLLHALSAMNDVGYAHLDIKPDNVLVAGSKYLLADFGNAAELGPNPKVHGLRGSSIYIAPEQWEGQAYGLNADCFSLGVLLAQCAVWPHSPAALVQLIQGQRALPGCVPEELRDFIAALMHTDAATRPSPKEAMKLPFLAGIRMEDCL</sequence>
<evidence type="ECO:0000313" key="11">
    <source>
        <dbReference type="EMBL" id="KXZ54990.1"/>
    </source>
</evidence>
<comment type="caution">
    <text evidence="11">The sequence shown here is derived from an EMBL/GenBank/DDBJ whole genome shotgun (WGS) entry which is preliminary data.</text>
</comment>
<dbReference type="Proteomes" id="UP000075714">
    <property type="component" value="Unassembled WGS sequence"/>
</dbReference>
<evidence type="ECO:0000256" key="7">
    <source>
        <dbReference type="ARBA" id="ARBA00049014"/>
    </source>
</evidence>
<accession>A0A150H099</accession>
<dbReference type="OrthoDB" id="1924919at2759"/>
<dbReference type="STRING" id="33097.A0A150H099"/>
<dbReference type="Pfam" id="PF00069">
    <property type="entry name" value="Pkinase"/>
    <property type="match status" value="1"/>
</dbReference>
<dbReference type="PROSITE" id="PS50011">
    <property type="entry name" value="PROTEIN_KINASE_DOM"/>
    <property type="match status" value="1"/>
</dbReference>
<dbReference type="SMART" id="SM00220">
    <property type="entry name" value="S_TKc"/>
    <property type="match status" value="1"/>
</dbReference>
<evidence type="ECO:0000256" key="1">
    <source>
        <dbReference type="ARBA" id="ARBA00022679"/>
    </source>
</evidence>
<evidence type="ECO:0000256" key="3">
    <source>
        <dbReference type="ARBA" id="ARBA00022777"/>
    </source>
</evidence>
<evidence type="ECO:0000256" key="6">
    <source>
        <dbReference type="ARBA" id="ARBA00038999"/>
    </source>
</evidence>
<dbReference type="InterPro" id="IPR000719">
    <property type="entry name" value="Prot_kinase_dom"/>
</dbReference>
<dbReference type="EC" id="2.7.12.2" evidence="6"/>
<evidence type="ECO:0000256" key="9">
    <source>
        <dbReference type="ARBA" id="ARBA00051693"/>
    </source>
</evidence>
<keyword evidence="12" id="KW-1185">Reference proteome</keyword>
<evidence type="ECO:0000256" key="8">
    <source>
        <dbReference type="ARBA" id="ARBA00049299"/>
    </source>
</evidence>
<proteinExistence type="inferred from homology"/>
<dbReference type="GO" id="GO:0004708">
    <property type="term" value="F:MAP kinase kinase activity"/>
    <property type="evidence" value="ECO:0007669"/>
    <property type="project" value="UniProtKB-EC"/>
</dbReference>
<feature type="domain" description="Protein kinase" evidence="10">
    <location>
        <begin position="12"/>
        <end position="272"/>
    </location>
</feature>
<dbReference type="AlphaFoldDB" id="A0A150H099"/>
<evidence type="ECO:0000256" key="5">
    <source>
        <dbReference type="ARBA" id="ARBA00038035"/>
    </source>
</evidence>
<dbReference type="SUPFAM" id="SSF56112">
    <property type="entry name" value="Protein kinase-like (PK-like)"/>
    <property type="match status" value="1"/>
</dbReference>
<comment type="catalytic activity">
    <reaction evidence="8">
        <text>L-threonyl-[protein] + ATP = O-phospho-L-threonyl-[protein] + ADP + H(+)</text>
        <dbReference type="Rhea" id="RHEA:46608"/>
        <dbReference type="Rhea" id="RHEA-COMP:11060"/>
        <dbReference type="Rhea" id="RHEA-COMP:11605"/>
        <dbReference type="ChEBI" id="CHEBI:15378"/>
        <dbReference type="ChEBI" id="CHEBI:30013"/>
        <dbReference type="ChEBI" id="CHEBI:30616"/>
        <dbReference type="ChEBI" id="CHEBI:61977"/>
        <dbReference type="ChEBI" id="CHEBI:456216"/>
        <dbReference type="EC" id="2.7.12.2"/>
    </reaction>
</comment>
<evidence type="ECO:0000256" key="2">
    <source>
        <dbReference type="ARBA" id="ARBA00022741"/>
    </source>
</evidence>
<dbReference type="GO" id="GO:0005524">
    <property type="term" value="F:ATP binding"/>
    <property type="evidence" value="ECO:0007669"/>
    <property type="project" value="UniProtKB-KW"/>
</dbReference>